<reference evidence="1 2" key="1">
    <citation type="submission" date="2023-03" db="EMBL/GenBank/DDBJ databases">
        <title>Draft genome sequence of Thalassotalea insulae KCTC 62186T.</title>
        <authorList>
            <person name="Sawabe T."/>
        </authorList>
    </citation>
    <scope>NUCLEOTIDE SEQUENCE [LARGE SCALE GENOMIC DNA]</scope>
    <source>
        <strain evidence="1 2">KCTC 62186</strain>
    </source>
</reference>
<dbReference type="EMBL" id="BSST01000001">
    <property type="protein sequence ID" value="GLX77254.1"/>
    <property type="molecule type" value="Genomic_DNA"/>
</dbReference>
<organism evidence="1 2">
    <name type="scientific">Thalassotalea insulae</name>
    <dbReference type="NCBI Taxonomy" id="2056778"/>
    <lineage>
        <taxon>Bacteria</taxon>
        <taxon>Pseudomonadati</taxon>
        <taxon>Pseudomonadota</taxon>
        <taxon>Gammaproteobacteria</taxon>
        <taxon>Alteromonadales</taxon>
        <taxon>Colwelliaceae</taxon>
        <taxon>Thalassotalea</taxon>
    </lineage>
</organism>
<proteinExistence type="predicted"/>
<comment type="caution">
    <text evidence="1">The sequence shown here is derived from an EMBL/GenBank/DDBJ whole genome shotgun (WGS) entry which is preliminary data.</text>
</comment>
<evidence type="ECO:0000313" key="1">
    <source>
        <dbReference type="EMBL" id="GLX77254.1"/>
    </source>
</evidence>
<name>A0ABQ6GPK9_9GAMM</name>
<sequence length="31" mass="3587">MSEQLQEMAWLDLSVSNAELAKGFYQQVIAW</sequence>
<evidence type="ECO:0008006" key="3">
    <source>
        <dbReference type="Google" id="ProtNLM"/>
    </source>
</evidence>
<accession>A0ABQ6GPK9</accession>
<dbReference type="Proteomes" id="UP001157186">
    <property type="component" value="Unassembled WGS sequence"/>
</dbReference>
<gene>
    <name evidence="1" type="ORF">tinsulaeT_05940</name>
</gene>
<keyword evidence="2" id="KW-1185">Reference proteome</keyword>
<protein>
    <recommendedName>
        <fullName evidence="3">VOC family protein</fullName>
    </recommendedName>
</protein>
<evidence type="ECO:0000313" key="2">
    <source>
        <dbReference type="Proteomes" id="UP001157186"/>
    </source>
</evidence>